<feature type="region of interest" description="Disordered" evidence="1">
    <location>
        <begin position="393"/>
        <end position="553"/>
    </location>
</feature>
<dbReference type="PROSITE" id="PS00036">
    <property type="entry name" value="BZIP_BASIC"/>
    <property type="match status" value="1"/>
</dbReference>
<feature type="region of interest" description="Disordered" evidence="1">
    <location>
        <begin position="181"/>
        <end position="308"/>
    </location>
</feature>
<evidence type="ECO:0000313" key="4">
    <source>
        <dbReference type="Proteomes" id="UP000308549"/>
    </source>
</evidence>
<protein>
    <recommendedName>
        <fullName evidence="2">BZIP domain-containing protein</fullName>
    </recommendedName>
</protein>
<sequence>MSERKYLDHHPLGSSVGEGLQSHHSSTARSQEERGRQWTPGGRPVALSPSLPGTGQSATQGLELPPLPQGSNAMSFAPSSTRLAGVSSILNPISTEESAQSRRRKASEIESPHATGPSLPPLALDHRHSHTPGTSAAEAPRRSYGGLIEGTQRRILTPRSPSLHHSASLGQIAPPTGAISAQRAPFLGSPHQRSHAPDFNVTGSASMPTAPAAAARHMFGFSNPTPPLEMARGASAGAARHANVPSASASPSTSYSSFSQTGQTSPVPRHGSAASYSHAGEGGSGDSRDGQDRQRPVGIPISSSGGQNTYQMMTLETTSGTVQLPVDVQAASRVADEKRRRNAGASARFRQRRKEKEREASTTIARLEQQMKGMSEEADFYRRERDYMASVMLQTPGGDRHFPRPASPRRRRSSTVAASASYSGMQESARRSPEENRHVRRRTSTLPPPPTALQSAIPPRSGPLHPGYDPQLYGGTHIAPQPPSQMQALTAQHLQPPHARGAMPPPTALPPMQQAQAPGLPPLMQASPQTGPWNPYAPERRPSAPHARPKEPR</sequence>
<feature type="compositionally biased region" description="Low complexity" evidence="1">
    <location>
        <begin position="204"/>
        <end position="215"/>
    </location>
</feature>
<feature type="compositionally biased region" description="Basic and acidic residues" evidence="1">
    <location>
        <begin position="428"/>
        <end position="437"/>
    </location>
</feature>
<evidence type="ECO:0000259" key="2">
    <source>
        <dbReference type="PROSITE" id="PS00036"/>
    </source>
</evidence>
<dbReference type="AlphaFoldDB" id="A0A4V6WJX4"/>
<proteinExistence type="predicted"/>
<dbReference type="Proteomes" id="UP000308549">
    <property type="component" value="Unassembled WGS sequence"/>
</dbReference>
<feature type="compositionally biased region" description="Basic and acidic residues" evidence="1">
    <location>
        <begin position="1"/>
        <end position="11"/>
    </location>
</feature>
<feature type="compositionally biased region" description="Polar residues" evidence="1">
    <location>
        <begin position="69"/>
        <end position="98"/>
    </location>
</feature>
<feature type="domain" description="BZIP" evidence="2">
    <location>
        <begin position="338"/>
        <end position="352"/>
    </location>
</feature>
<feature type="compositionally biased region" description="Basic and acidic residues" evidence="1">
    <location>
        <begin position="538"/>
        <end position="553"/>
    </location>
</feature>
<evidence type="ECO:0000313" key="3">
    <source>
        <dbReference type="EMBL" id="TKA32469.1"/>
    </source>
</evidence>
<dbReference type="Gene3D" id="1.20.5.170">
    <property type="match status" value="1"/>
</dbReference>
<evidence type="ECO:0000256" key="1">
    <source>
        <dbReference type="SAM" id="MobiDB-lite"/>
    </source>
</evidence>
<feature type="region of interest" description="Disordered" evidence="1">
    <location>
        <begin position="333"/>
        <end position="361"/>
    </location>
</feature>
<dbReference type="CDD" id="cd14705">
    <property type="entry name" value="bZIP_Zip1"/>
    <property type="match status" value="1"/>
</dbReference>
<gene>
    <name evidence="3" type="ORF">B0A50_01577</name>
</gene>
<feature type="compositionally biased region" description="Polar residues" evidence="1">
    <location>
        <begin position="51"/>
        <end position="60"/>
    </location>
</feature>
<dbReference type="GO" id="GO:0003700">
    <property type="term" value="F:DNA-binding transcription factor activity"/>
    <property type="evidence" value="ECO:0007669"/>
    <property type="project" value="InterPro"/>
</dbReference>
<feature type="compositionally biased region" description="Basic and acidic residues" evidence="1">
    <location>
        <begin position="286"/>
        <end position="295"/>
    </location>
</feature>
<organism evidence="3 4">
    <name type="scientific">Salinomyces thailandicus</name>
    <dbReference type="NCBI Taxonomy" id="706561"/>
    <lineage>
        <taxon>Eukaryota</taxon>
        <taxon>Fungi</taxon>
        <taxon>Dikarya</taxon>
        <taxon>Ascomycota</taxon>
        <taxon>Pezizomycotina</taxon>
        <taxon>Dothideomycetes</taxon>
        <taxon>Dothideomycetidae</taxon>
        <taxon>Mycosphaerellales</taxon>
        <taxon>Teratosphaeriaceae</taxon>
        <taxon>Salinomyces</taxon>
    </lineage>
</organism>
<comment type="caution">
    <text evidence="3">The sequence shown here is derived from an EMBL/GenBank/DDBJ whole genome shotgun (WGS) entry which is preliminary data.</text>
</comment>
<accession>A0A4V6WJX4</accession>
<feature type="region of interest" description="Disordered" evidence="1">
    <location>
        <begin position="1"/>
        <end position="146"/>
    </location>
</feature>
<name>A0A4V6WJX4_9PEZI</name>
<dbReference type="InterPro" id="IPR004827">
    <property type="entry name" value="bZIP"/>
</dbReference>
<dbReference type="OrthoDB" id="2247093at2759"/>
<reference evidence="3 4" key="1">
    <citation type="submission" date="2017-03" db="EMBL/GenBank/DDBJ databases">
        <title>Genomes of endolithic fungi from Antarctica.</title>
        <authorList>
            <person name="Coleine C."/>
            <person name="Masonjones S."/>
            <person name="Stajich J.E."/>
        </authorList>
    </citation>
    <scope>NUCLEOTIDE SEQUENCE [LARGE SCALE GENOMIC DNA]</scope>
    <source>
        <strain evidence="3 4">CCFEE 6315</strain>
    </source>
</reference>
<dbReference type="EMBL" id="NAJL01000005">
    <property type="protein sequence ID" value="TKA32469.1"/>
    <property type="molecule type" value="Genomic_DNA"/>
</dbReference>
<feature type="compositionally biased region" description="Low complexity" evidence="1">
    <location>
        <begin position="231"/>
        <end position="265"/>
    </location>
</feature>
<keyword evidence="4" id="KW-1185">Reference proteome</keyword>
<feature type="compositionally biased region" description="Polar residues" evidence="1">
    <location>
        <begin position="484"/>
        <end position="493"/>
    </location>
</feature>